<sequence length="388" mass="44123">MSSITRSAIRLLTLDAMDTLIRIPKSVGEVYADFAQKFGVNCDAAALTTAFRNHFQALSVAKPCYGFAKDGSYSWWTELIRNHFQALSVAKPCYGFAKDGSYSWWTELIRNHFQALSVAKPCYGFAKDGSYSWWTELIRNHFQALSVAKPCYGFAKDGSYSWWTELIRNHFQALSVAKPCYGFAKDGSYSWWTELIRNHFQALSVAKPCYGFAKDGSYSWWTELIRNCFEDIGAISKFVRFDDFSKQLFEHFGTTAPWQLIDAEAHEHITRLRSKGIHIGVISNFDSRLRSVLDGFELLPLIDLMLLSGEVGLEKPDARLFRVAANRFELSSMDELLHVGDSFKRDYEGARAAGAKALLFVRPSSNESPSPLRPEMIIHSLWEVARYL</sequence>
<dbReference type="PANTHER" id="PTHR46191">
    <property type="match status" value="1"/>
</dbReference>
<dbReference type="EMBL" id="JPKZ01000643">
    <property type="protein sequence ID" value="KHN86150.1"/>
    <property type="molecule type" value="Genomic_DNA"/>
</dbReference>
<dbReference type="Proteomes" id="UP000031036">
    <property type="component" value="Unassembled WGS sequence"/>
</dbReference>
<evidence type="ECO:0000313" key="2">
    <source>
        <dbReference type="Proteomes" id="UP000031036"/>
    </source>
</evidence>
<comment type="caution">
    <text evidence="1">The sequence shown here is derived from an EMBL/GenBank/DDBJ whole genome shotgun (WGS) entry which is preliminary data.</text>
</comment>
<keyword evidence="1" id="KW-0378">Hydrolase</keyword>
<dbReference type="InterPro" id="IPR036412">
    <property type="entry name" value="HAD-like_sf"/>
</dbReference>
<dbReference type="GO" id="GO:0016787">
    <property type="term" value="F:hydrolase activity"/>
    <property type="evidence" value="ECO:0007669"/>
    <property type="project" value="UniProtKB-KW"/>
</dbReference>
<dbReference type="SFLD" id="SFLDG01129">
    <property type="entry name" value="C1.5:_HAD__Beta-PGM__Phosphata"/>
    <property type="match status" value="1"/>
</dbReference>
<keyword evidence="2" id="KW-1185">Reference proteome</keyword>
<dbReference type="InterPro" id="IPR006439">
    <property type="entry name" value="HAD-SF_hydro_IA"/>
</dbReference>
<dbReference type="SFLD" id="SFLDS00003">
    <property type="entry name" value="Haloacid_Dehalogenase"/>
    <property type="match status" value="1"/>
</dbReference>
<organism evidence="1 2">
    <name type="scientific">Toxocara canis</name>
    <name type="common">Canine roundworm</name>
    <dbReference type="NCBI Taxonomy" id="6265"/>
    <lineage>
        <taxon>Eukaryota</taxon>
        <taxon>Metazoa</taxon>
        <taxon>Ecdysozoa</taxon>
        <taxon>Nematoda</taxon>
        <taxon>Chromadorea</taxon>
        <taxon>Rhabditida</taxon>
        <taxon>Spirurina</taxon>
        <taxon>Ascaridomorpha</taxon>
        <taxon>Ascaridoidea</taxon>
        <taxon>Toxocaridae</taxon>
        <taxon>Toxocara</taxon>
    </lineage>
</organism>
<reference evidence="1 2" key="1">
    <citation type="submission" date="2014-11" db="EMBL/GenBank/DDBJ databases">
        <title>Genetic blueprint of the zoonotic pathogen Toxocara canis.</title>
        <authorList>
            <person name="Zhu X.-Q."/>
            <person name="Korhonen P.K."/>
            <person name="Cai H."/>
            <person name="Young N.D."/>
            <person name="Nejsum P."/>
            <person name="von Samson-Himmelstjerna G."/>
            <person name="Boag P.R."/>
            <person name="Tan P."/>
            <person name="Li Q."/>
            <person name="Min J."/>
            <person name="Yang Y."/>
            <person name="Wang X."/>
            <person name="Fang X."/>
            <person name="Hall R.S."/>
            <person name="Hofmann A."/>
            <person name="Sternberg P.W."/>
            <person name="Jex A.R."/>
            <person name="Gasser R.B."/>
        </authorList>
    </citation>
    <scope>NUCLEOTIDE SEQUENCE [LARGE SCALE GENOMIC DNA]</scope>
    <source>
        <strain evidence="1">PN_DK_2014</strain>
    </source>
</reference>
<proteinExistence type="predicted"/>
<protein>
    <submittedName>
        <fullName evidence="1">Haloacid dehalogenase-like hydrolase domain-containing protein 3</fullName>
    </submittedName>
</protein>
<dbReference type="AlphaFoldDB" id="A0A0B2VYV7"/>
<dbReference type="Pfam" id="PF00702">
    <property type="entry name" value="Hydrolase"/>
    <property type="match status" value="1"/>
</dbReference>
<dbReference type="STRING" id="6265.A0A0B2VYV7"/>
<dbReference type="GO" id="GO:0005634">
    <property type="term" value="C:nucleus"/>
    <property type="evidence" value="ECO:0007669"/>
    <property type="project" value="TreeGrafter"/>
</dbReference>
<name>A0A0B2VYV7_TOXCA</name>
<dbReference type="OrthoDB" id="444127at2759"/>
<dbReference type="Gene3D" id="3.40.50.1000">
    <property type="entry name" value="HAD superfamily/HAD-like"/>
    <property type="match status" value="1"/>
</dbReference>
<dbReference type="NCBIfam" id="TIGR01549">
    <property type="entry name" value="HAD-SF-IA-v1"/>
    <property type="match status" value="1"/>
</dbReference>
<accession>A0A0B2VYV7</accession>
<dbReference type="SUPFAM" id="SSF56784">
    <property type="entry name" value="HAD-like"/>
    <property type="match status" value="1"/>
</dbReference>
<gene>
    <name evidence="1" type="primary">HDHD3</name>
    <name evidence="1" type="ORF">Tcan_15299</name>
</gene>
<dbReference type="PANTHER" id="PTHR46191:SF2">
    <property type="entry name" value="HALOACID DEHALOGENASE-LIKE HYDROLASE DOMAIN-CONTAINING PROTEIN 3"/>
    <property type="match status" value="1"/>
</dbReference>
<dbReference type="InterPro" id="IPR023214">
    <property type="entry name" value="HAD_sf"/>
</dbReference>
<dbReference type="InterPro" id="IPR044924">
    <property type="entry name" value="HAD-SF_hydro_IA_REG-2-like_cap"/>
</dbReference>
<evidence type="ECO:0000313" key="1">
    <source>
        <dbReference type="EMBL" id="KHN86150.1"/>
    </source>
</evidence>
<dbReference type="Gene3D" id="1.10.150.720">
    <property type="entry name" value="Haloacid dehalogenase-like hydrolase"/>
    <property type="match status" value="2"/>
</dbReference>
<dbReference type="InterPro" id="IPR051828">
    <property type="entry name" value="HAD-like_hydrolase_domain"/>
</dbReference>